<feature type="transmembrane region" description="Helical" evidence="1">
    <location>
        <begin position="79"/>
        <end position="100"/>
    </location>
</feature>
<keyword evidence="1" id="KW-0472">Membrane</keyword>
<feature type="transmembrane region" description="Helical" evidence="1">
    <location>
        <begin position="32"/>
        <end position="58"/>
    </location>
</feature>
<dbReference type="Pfam" id="PF11667">
    <property type="entry name" value="DUF3267"/>
    <property type="match status" value="1"/>
</dbReference>
<accession>A0A1I1AR52</accession>
<keyword evidence="1" id="KW-1133">Transmembrane helix</keyword>
<dbReference type="AlphaFoldDB" id="A0A1I1AR52"/>
<keyword evidence="1" id="KW-0812">Transmembrane</keyword>
<dbReference type="RefSeq" id="WP_090042893.1">
    <property type="nucleotide sequence ID" value="NZ_FOKI01000044.1"/>
</dbReference>
<protein>
    <submittedName>
        <fullName evidence="2">Putative zincin peptidase</fullName>
    </submittedName>
</protein>
<keyword evidence="3" id="KW-1185">Reference proteome</keyword>
<dbReference type="OrthoDB" id="1778118at2"/>
<proteinExistence type="predicted"/>
<dbReference type="EMBL" id="FOKI01000044">
    <property type="protein sequence ID" value="SFB40397.1"/>
    <property type="molecule type" value="Genomic_DNA"/>
</dbReference>
<organism evidence="2 3">
    <name type="scientific">Clostridium frigidicarnis</name>
    <dbReference type="NCBI Taxonomy" id="84698"/>
    <lineage>
        <taxon>Bacteria</taxon>
        <taxon>Bacillati</taxon>
        <taxon>Bacillota</taxon>
        <taxon>Clostridia</taxon>
        <taxon>Eubacteriales</taxon>
        <taxon>Clostridiaceae</taxon>
        <taxon>Clostridium</taxon>
    </lineage>
</organism>
<sequence>MKYTKKIPGTDKELSNTLINEGWRKIKEPKTLAMAILCSIPFIIINGLISIGVTLPFYNFLKHISYNGSITINIDLKNIGCFIILIVLHEFIHASIIPNIIKSQNVYWGITIFGGFVATTEKISKIRFIFISLAPFVLLSIILPIILGAFNLLNNFIVLLIFINAMGSSVDLLNAILIMLQVPKNSYIINNGFETYFK</sequence>
<evidence type="ECO:0000313" key="2">
    <source>
        <dbReference type="EMBL" id="SFB40397.1"/>
    </source>
</evidence>
<feature type="transmembrane region" description="Helical" evidence="1">
    <location>
        <begin position="128"/>
        <end position="150"/>
    </location>
</feature>
<dbReference type="Proteomes" id="UP000198619">
    <property type="component" value="Unassembled WGS sequence"/>
</dbReference>
<evidence type="ECO:0000313" key="3">
    <source>
        <dbReference type="Proteomes" id="UP000198619"/>
    </source>
</evidence>
<evidence type="ECO:0000256" key="1">
    <source>
        <dbReference type="SAM" id="Phobius"/>
    </source>
</evidence>
<name>A0A1I1AR52_9CLOT</name>
<reference evidence="2 3" key="1">
    <citation type="submission" date="2016-10" db="EMBL/GenBank/DDBJ databases">
        <authorList>
            <person name="de Groot N.N."/>
        </authorList>
    </citation>
    <scope>NUCLEOTIDE SEQUENCE [LARGE SCALE GENOMIC DNA]</scope>
    <source>
        <strain evidence="2 3">DSM 12271</strain>
    </source>
</reference>
<dbReference type="InterPro" id="IPR021683">
    <property type="entry name" value="DUF3267"/>
</dbReference>
<gene>
    <name evidence="2" type="ORF">SAMN04488528_10445</name>
</gene>
<feature type="transmembrane region" description="Helical" evidence="1">
    <location>
        <begin position="156"/>
        <end position="180"/>
    </location>
</feature>